<proteinExistence type="predicted"/>
<gene>
    <name evidence="1" type="ORF">AMAG_10822</name>
</gene>
<dbReference type="Proteomes" id="UP000054350">
    <property type="component" value="Unassembled WGS sequence"/>
</dbReference>
<sequence length="242" mass="26744">MTAVSDAAQEPTIAERDMTGPQVDLFSNGWTAVLTPLLSALPLEASRMAAPTDPKFPFMSVLREPSEFWVVKPAAIFEWVHMVLRASPNLTDADWAQLRAVPNEMLAKVNSIIFKLRTNALEFKYARGLAADITDIYLALGGTHQDNLRRIVVQMLVLGGHARKAAKVLDGDHATMRKLIPWLLTINQVDPVVWSNVYLTLPQEPTRKPIRSLAAAQMATVLARTGMPKLTIEVYEKYGAVG</sequence>
<dbReference type="EMBL" id="GG745346">
    <property type="protein sequence ID" value="KNE65169.1"/>
    <property type="molecule type" value="Genomic_DNA"/>
</dbReference>
<evidence type="ECO:0000313" key="1">
    <source>
        <dbReference type="EMBL" id="KNE65169.1"/>
    </source>
</evidence>
<dbReference type="AlphaFoldDB" id="A0A0L0SS33"/>
<reference evidence="1 2" key="1">
    <citation type="submission" date="2009-11" db="EMBL/GenBank/DDBJ databases">
        <title>Annotation of Allomyces macrogynus ATCC 38327.</title>
        <authorList>
            <consortium name="The Broad Institute Genome Sequencing Platform"/>
            <person name="Russ C."/>
            <person name="Cuomo C."/>
            <person name="Burger G."/>
            <person name="Gray M.W."/>
            <person name="Holland P.W.H."/>
            <person name="King N."/>
            <person name="Lang F.B.F."/>
            <person name="Roger A.J."/>
            <person name="Ruiz-Trillo I."/>
            <person name="Young S.K."/>
            <person name="Zeng Q."/>
            <person name="Gargeya S."/>
            <person name="Fitzgerald M."/>
            <person name="Haas B."/>
            <person name="Abouelleil A."/>
            <person name="Alvarado L."/>
            <person name="Arachchi H.M."/>
            <person name="Berlin A."/>
            <person name="Chapman S.B."/>
            <person name="Gearin G."/>
            <person name="Goldberg J."/>
            <person name="Griggs A."/>
            <person name="Gujja S."/>
            <person name="Hansen M."/>
            <person name="Heiman D."/>
            <person name="Howarth C."/>
            <person name="Larimer J."/>
            <person name="Lui A."/>
            <person name="MacDonald P.J.P."/>
            <person name="McCowen C."/>
            <person name="Montmayeur A."/>
            <person name="Murphy C."/>
            <person name="Neiman D."/>
            <person name="Pearson M."/>
            <person name="Priest M."/>
            <person name="Roberts A."/>
            <person name="Saif S."/>
            <person name="Shea T."/>
            <person name="Sisk P."/>
            <person name="Stolte C."/>
            <person name="Sykes S."/>
            <person name="Wortman J."/>
            <person name="Nusbaum C."/>
            <person name="Birren B."/>
        </authorList>
    </citation>
    <scope>NUCLEOTIDE SEQUENCE [LARGE SCALE GENOMIC DNA]</scope>
    <source>
        <strain evidence="1 2">ATCC 38327</strain>
    </source>
</reference>
<protein>
    <submittedName>
        <fullName evidence="1">Uncharacterized protein</fullName>
    </submittedName>
</protein>
<accession>A0A0L0SS33</accession>
<organism evidence="1 2">
    <name type="scientific">Allomyces macrogynus (strain ATCC 38327)</name>
    <name type="common">Allomyces javanicus var. macrogynus</name>
    <dbReference type="NCBI Taxonomy" id="578462"/>
    <lineage>
        <taxon>Eukaryota</taxon>
        <taxon>Fungi</taxon>
        <taxon>Fungi incertae sedis</taxon>
        <taxon>Blastocladiomycota</taxon>
        <taxon>Blastocladiomycetes</taxon>
        <taxon>Blastocladiales</taxon>
        <taxon>Blastocladiaceae</taxon>
        <taxon>Allomyces</taxon>
    </lineage>
</organism>
<name>A0A0L0SS33_ALLM3</name>
<keyword evidence="2" id="KW-1185">Reference proteome</keyword>
<dbReference type="VEuPathDB" id="FungiDB:AMAG_10822"/>
<evidence type="ECO:0000313" key="2">
    <source>
        <dbReference type="Proteomes" id="UP000054350"/>
    </source>
</evidence>
<reference evidence="2" key="2">
    <citation type="submission" date="2009-11" db="EMBL/GenBank/DDBJ databases">
        <title>The Genome Sequence of Allomyces macrogynus strain ATCC 38327.</title>
        <authorList>
            <consortium name="The Broad Institute Genome Sequencing Platform"/>
            <person name="Russ C."/>
            <person name="Cuomo C."/>
            <person name="Shea T."/>
            <person name="Young S.K."/>
            <person name="Zeng Q."/>
            <person name="Koehrsen M."/>
            <person name="Haas B."/>
            <person name="Borodovsky M."/>
            <person name="Guigo R."/>
            <person name="Alvarado L."/>
            <person name="Berlin A."/>
            <person name="Borenstein D."/>
            <person name="Chen Z."/>
            <person name="Engels R."/>
            <person name="Freedman E."/>
            <person name="Gellesch M."/>
            <person name="Goldberg J."/>
            <person name="Griggs A."/>
            <person name="Gujja S."/>
            <person name="Heiman D."/>
            <person name="Hepburn T."/>
            <person name="Howarth C."/>
            <person name="Jen D."/>
            <person name="Larson L."/>
            <person name="Lewis B."/>
            <person name="Mehta T."/>
            <person name="Park D."/>
            <person name="Pearson M."/>
            <person name="Roberts A."/>
            <person name="Saif S."/>
            <person name="Shenoy N."/>
            <person name="Sisk P."/>
            <person name="Stolte C."/>
            <person name="Sykes S."/>
            <person name="Walk T."/>
            <person name="White J."/>
            <person name="Yandava C."/>
            <person name="Burger G."/>
            <person name="Gray M.W."/>
            <person name="Holland P.W.H."/>
            <person name="King N."/>
            <person name="Lang F.B.F."/>
            <person name="Roger A.J."/>
            <person name="Ruiz-Trillo I."/>
            <person name="Lander E."/>
            <person name="Nusbaum C."/>
        </authorList>
    </citation>
    <scope>NUCLEOTIDE SEQUENCE [LARGE SCALE GENOMIC DNA]</scope>
    <source>
        <strain evidence="2">ATCC 38327</strain>
    </source>
</reference>